<dbReference type="Pfam" id="PF01709">
    <property type="entry name" value="Transcrip_reg"/>
    <property type="match status" value="1"/>
</dbReference>
<evidence type="ECO:0000256" key="3">
    <source>
        <dbReference type="ARBA" id="ARBA00023015"/>
    </source>
</evidence>
<protein>
    <recommendedName>
        <fullName evidence="6">Probable transcriptional regulatory protein COT99_00690</fullName>
    </recommendedName>
</protein>
<reference evidence="10" key="1">
    <citation type="submission" date="2017-09" db="EMBL/GenBank/DDBJ databases">
        <title>Depth-based differentiation of microbial function through sediment-hosted aquifers and enrichment of novel symbionts in the deep terrestrial subsurface.</title>
        <authorList>
            <person name="Probst A.J."/>
            <person name="Ladd B."/>
            <person name="Jarett J.K."/>
            <person name="Geller-Mcgrath D.E."/>
            <person name="Sieber C.M.K."/>
            <person name="Emerson J.B."/>
            <person name="Anantharaman K."/>
            <person name="Thomas B.C."/>
            <person name="Malmstrom R."/>
            <person name="Stieglmeier M."/>
            <person name="Klingl A."/>
            <person name="Woyke T."/>
            <person name="Ryan C.M."/>
            <person name="Banfield J.F."/>
        </authorList>
    </citation>
    <scope>NUCLEOTIDE SEQUENCE [LARGE SCALE GENOMIC DNA]</scope>
</reference>
<dbReference type="InterPro" id="IPR048300">
    <property type="entry name" value="TACO1_YebC-like_2nd/3rd_dom"/>
</dbReference>
<dbReference type="InterPro" id="IPR017856">
    <property type="entry name" value="Integrase-like_N"/>
</dbReference>
<evidence type="ECO:0000256" key="2">
    <source>
        <dbReference type="ARBA" id="ARBA00022490"/>
    </source>
</evidence>
<dbReference type="InterPro" id="IPR029072">
    <property type="entry name" value="YebC-like"/>
</dbReference>
<dbReference type="InterPro" id="IPR049083">
    <property type="entry name" value="TACO1_YebC_N"/>
</dbReference>
<keyword evidence="5 6" id="KW-0804">Transcription</keyword>
<dbReference type="SUPFAM" id="SSF75625">
    <property type="entry name" value="YebC-like"/>
    <property type="match status" value="1"/>
</dbReference>
<evidence type="ECO:0000259" key="8">
    <source>
        <dbReference type="Pfam" id="PF20772"/>
    </source>
</evidence>
<accession>A0A2H0V530</accession>
<dbReference type="GO" id="GO:0005829">
    <property type="term" value="C:cytosol"/>
    <property type="evidence" value="ECO:0007669"/>
    <property type="project" value="TreeGrafter"/>
</dbReference>
<dbReference type="AlphaFoldDB" id="A0A2H0V530"/>
<dbReference type="Proteomes" id="UP000228626">
    <property type="component" value="Unassembled WGS sequence"/>
</dbReference>
<name>A0A2H0V530_9BACT</name>
<evidence type="ECO:0000313" key="10">
    <source>
        <dbReference type="Proteomes" id="UP000228626"/>
    </source>
</evidence>
<keyword evidence="3 6" id="KW-0805">Transcription regulation</keyword>
<feature type="domain" description="TACO1/YebC-like N-terminal" evidence="8">
    <location>
        <begin position="5"/>
        <end position="75"/>
    </location>
</feature>
<dbReference type="GO" id="GO:0006355">
    <property type="term" value="P:regulation of DNA-templated transcription"/>
    <property type="evidence" value="ECO:0007669"/>
    <property type="project" value="UniProtKB-UniRule"/>
</dbReference>
<dbReference type="FunFam" id="1.10.10.200:FF:000002">
    <property type="entry name" value="Probable transcriptional regulatory protein CLM62_37755"/>
    <property type="match status" value="1"/>
</dbReference>
<keyword evidence="4 6" id="KW-0238">DNA-binding</keyword>
<dbReference type="PANTHER" id="PTHR12532:SF6">
    <property type="entry name" value="TRANSCRIPTIONAL REGULATORY PROTEIN YEBC-RELATED"/>
    <property type="match status" value="1"/>
</dbReference>
<dbReference type="NCBIfam" id="NF001030">
    <property type="entry name" value="PRK00110.1"/>
    <property type="match status" value="1"/>
</dbReference>
<evidence type="ECO:0000256" key="6">
    <source>
        <dbReference type="HAMAP-Rule" id="MF_00693"/>
    </source>
</evidence>
<dbReference type="NCBIfam" id="NF009044">
    <property type="entry name" value="PRK12378.1"/>
    <property type="match status" value="1"/>
</dbReference>
<dbReference type="EMBL" id="PFAR01000009">
    <property type="protein sequence ID" value="PIR93450.1"/>
    <property type="molecule type" value="Genomic_DNA"/>
</dbReference>
<dbReference type="InterPro" id="IPR002876">
    <property type="entry name" value="Transcrip_reg_TACO1-like"/>
</dbReference>
<feature type="domain" description="TACO1/YebC-like second and third" evidence="7">
    <location>
        <begin position="82"/>
        <end position="238"/>
    </location>
</feature>
<organism evidence="9 10">
    <name type="scientific">Candidatus Falkowbacteria bacterium CG10_big_fil_rev_8_21_14_0_10_43_10</name>
    <dbReference type="NCBI Taxonomy" id="1974567"/>
    <lineage>
        <taxon>Bacteria</taxon>
        <taxon>Candidatus Falkowiibacteriota</taxon>
    </lineage>
</organism>
<dbReference type="NCBIfam" id="TIGR01033">
    <property type="entry name" value="YebC/PmpR family DNA-binding transcriptional regulator"/>
    <property type="match status" value="1"/>
</dbReference>
<dbReference type="GO" id="GO:0003677">
    <property type="term" value="F:DNA binding"/>
    <property type="evidence" value="ECO:0007669"/>
    <property type="project" value="UniProtKB-UniRule"/>
</dbReference>
<sequence length="241" mass="26649">MSGHSKWATTKRHKAVIDAKRSSIFTKLGNNITIAARKGGDPELNFSLRMAIEKARSFNMPKENVERAVKRGTGELGGATVEELTYEGFGPAKAGFIIEVLTDNKNRAGAEIRHLLAKHGGALGASNSVSWNFNRLGVIRIAAENLQNISHDELELELIEAGADDILPKEEGLAVLTNIENLKNIKKLLDDKNIKTESAEIEYIAKDEKKLGDEDKEKVEQFIEALEENEDVSNYYTDVTL</sequence>
<evidence type="ECO:0000259" key="7">
    <source>
        <dbReference type="Pfam" id="PF01709"/>
    </source>
</evidence>
<dbReference type="Gene3D" id="1.10.10.200">
    <property type="match status" value="1"/>
</dbReference>
<evidence type="ECO:0000256" key="4">
    <source>
        <dbReference type="ARBA" id="ARBA00023125"/>
    </source>
</evidence>
<dbReference type="HAMAP" id="MF_00693">
    <property type="entry name" value="Transcrip_reg_TACO1"/>
    <property type="match status" value="1"/>
</dbReference>
<dbReference type="InterPro" id="IPR026564">
    <property type="entry name" value="Transcrip_reg_TACO1-like_dom3"/>
</dbReference>
<keyword evidence="2 6" id="KW-0963">Cytoplasm</keyword>
<gene>
    <name evidence="9" type="ORF">COT99_00690</name>
</gene>
<comment type="similarity">
    <text evidence="1 6">Belongs to the TACO1 family.</text>
</comment>
<evidence type="ECO:0000256" key="1">
    <source>
        <dbReference type="ARBA" id="ARBA00008724"/>
    </source>
</evidence>
<dbReference type="Gene3D" id="3.30.70.980">
    <property type="match status" value="2"/>
</dbReference>
<comment type="caution">
    <text evidence="9">The sequence shown here is derived from an EMBL/GenBank/DDBJ whole genome shotgun (WGS) entry which is preliminary data.</text>
</comment>
<proteinExistence type="inferred from homology"/>
<comment type="subcellular location">
    <subcellularLocation>
        <location evidence="6">Cytoplasm</location>
    </subcellularLocation>
</comment>
<dbReference type="Pfam" id="PF20772">
    <property type="entry name" value="TACO1_YebC_N"/>
    <property type="match status" value="1"/>
</dbReference>
<dbReference type="PANTHER" id="PTHR12532">
    <property type="entry name" value="TRANSLATIONAL ACTIVATOR OF CYTOCHROME C OXIDASE 1"/>
    <property type="match status" value="1"/>
</dbReference>
<evidence type="ECO:0000313" key="9">
    <source>
        <dbReference type="EMBL" id="PIR93450.1"/>
    </source>
</evidence>
<evidence type="ECO:0000256" key="5">
    <source>
        <dbReference type="ARBA" id="ARBA00023163"/>
    </source>
</evidence>